<dbReference type="PANTHER" id="PTHR11795:SF371">
    <property type="entry name" value="HIGH-AFFINITY BRANCHED-CHAIN AMINO ACID TRANSPORT SYSTEM PERMEASE PROTEIN LIVH"/>
    <property type="match status" value="1"/>
</dbReference>
<feature type="transmembrane region" description="Helical" evidence="10">
    <location>
        <begin position="104"/>
        <end position="126"/>
    </location>
</feature>
<dbReference type="GO" id="GO:0015192">
    <property type="term" value="F:L-phenylalanine transmembrane transporter activity"/>
    <property type="evidence" value="ECO:0007669"/>
    <property type="project" value="TreeGrafter"/>
</dbReference>
<evidence type="ECO:0000256" key="3">
    <source>
        <dbReference type="ARBA" id="ARBA00022475"/>
    </source>
</evidence>
<dbReference type="GO" id="GO:0042941">
    <property type="term" value="P:D-alanine transmembrane transport"/>
    <property type="evidence" value="ECO:0007669"/>
    <property type="project" value="TreeGrafter"/>
</dbReference>
<evidence type="ECO:0000256" key="7">
    <source>
        <dbReference type="ARBA" id="ARBA00022989"/>
    </source>
</evidence>
<dbReference type="GO" id="GO:0005886">
    <property type="term" value="C:plasma membrane"/>
    <property type="evidence" value="ECO:0007669"/>
    <property type="project" value="UniProtKB-SubCell"/>
</dbReference>
<dbReference type="GO" id="GO:0015190">
    <property type="term" value="F:L-leucine transmembrane transporter activity"/>
    <property type="evidence" value="ECO:0007669"/>
    <property type="project" value="TreeGrafter"/>
</dbReference>
<name>A0A1P8KBK0_9BURK</name>
<feature type="transmembrane region" description="Helical" evidence="10">
    <location>
        <begin position="160"/>
        <end position="177"/>
    </location>
</feature>
<evidence type="ECO:0000256" key="6">
    <source>
        <dbReference type="ARBA" id="ARBA00022970"/>
    </source>
</evidence>
<evidence type="ECO:0000256" key="10">
    <source>
        <dbReference type="SAM" id="Phobius"/>
    </source>
</evidence>
<evidence type="ECO:0000256" key="1">
    <source>
        <dbReference type="ARBA" id="ARBA00004651"/>
    </source>
</evidence>
<dbReference type="Pfam" id="PF02653">
    <property type="entry name" value="BPD_transp_2"/>
    <property type="match status" value="1"/>
</dbReference>
<keyword evidence="4" id="KW-0997">Cell inner membrane</keyword>
<dbReference type="eggNOG" id="COG0559">
    <property type="taxonomic scope" value="Bacteria"/>
</dbReference>
<evidence type="ECO:0000256" key="2">
    <source>
        <dbReference type="ARBA" id="ARBA00022448"/>
    </source>
</evidence>
<dbReference type="EMBL" id="CP019239">
    <property type="protein sequence ID" value="APW43397.1"/>
    <property type="molecule type" value="Genomic_DNA"/>
</dbReference>
<evidence type="ECO:0000256" key="8">
    <source>
        <dbReference type="ARBA" id="ARBA00023136"/>
    </source>
</evidence>
<dbReference type="GO" id="GO:0015808">
    <property type="term" value="P:L-alanine transport"/>
    <property type="evidence" value="ECO:0007669"/>
    <property type="project" value="TreeGrafter"/>
</dbReference>
<accession>A0A1P8KBK0</accession>
<keyword evidence="8 10" id="KW-0472">Membrane</keyword>
<dbReference type="RefSeq" id="WP_029707192.1">
    <property type="nucleotide sequence ID" value="NZ_CP019239.1"/>
</dbReference>
<dbReference type="GO" id="GO:1903806">
    <property type="term" value="P:L-isoleucine import across plasma membrane"/>
    <property type="evidence" value="ECO:0007669"/>
    <property type="project" value="TreeGrafter"/>
</dbReference>
<keyword evidence="12" id="KW-1185">Reference proteome</keyword>
<feature type="transmembrane region" description="Helical" evidence="10">
    <location>
        <begin position="211"/>
        <end position="231"/>
    </location>
</feature>
<dbReference type="PANTHER" id="PTHR11795">
    <property type="entry name" value="BRANCHED-CHAIN AMINO ACID TRANSPORT SYSTEM PERMEASE PROTEIN LIVH"/>
    <property type="match status" value="1"/>
</dbReference>
<sequence length="305" mass="31897">MLQIIADGLIIGSVIALGAIGLSMTLSIVRFSNFSHGELLGWGAYLALVASTTLTAINSQWAEPLGPFSFGWSLLAAVVVAAVLTALMALLMDTILFKRLRKQGTITLVIASFGAALVLRNLLLFWQGGVPQYFSENLQIAIAVLPRSIAGGLRFTPDQLFILVLALVTVTGLHLFLRLSTLGRSMRAASINPGLARVAGIDPERILRATWLIGGGLAALAGVFAGITAQLRPNMGVELLLPLFAAVILGGIGSIWGAVLGGLIVGLAESVAVTVIGAEYRSAAAFMVLIAILMVKPNGIFGEKN</sequence>
<dbReference type="InterPro" id="IPR052157">
    <property type="entry name" value="BCAA_transport_permease"/>
</dbReference>
<keyword evidence="3" id="KW-1003">Cell membrane</keyword>
<feature type="transmembrane region" description="Helical" evidence="10">
    <location>
        <begin position="39"/>
        <end position="57"/>
    </location>
</feature>
<evidence type="ECO:0000313" key="12">
    <source>
        <dbReference type="Proteomes" id="UP000186110"/>
    </source>
</evidence>
<feature type="transmembrane region" description="Helical" evidence="10">
    <location>
        <begin position="280"/>
        <end position="301"/>
    </location>
</feature>
<dbReference type="KEGG" id="rsb:RS694_13225"/>
<comment type="subcellular location">
    <subcellularLocation>
        <location evidence="1">Cell membrane</location>
        <topology evidence="1">Multi-pass membrane protein</topology>
    </subcellularLocation>
</comment>
<keyword evidence="5 10" id="KW-0812">Transmembrane</keyword>
<evidence type="ECO:0000256" key="4">
    <source>
        <dbReference type="ARBA" id="ARBA00022519"/>
    </source>
</evidence>
<evidence type="ECO:0000313" key="11">
    <source>
        <dbReference type="EMBL" id="APW43397.1"/>
    </source>
</evidence>
<keyword evidence="7 10" id="KW-1133">Transmembrane helix</keyword>
<dbReference type="GO" id="GO:0015188">
    <property type="term" value="F:L-isoleucine transmembrane transporter activity"/>
    <property type="evidence" value="ECO:0007669"/>
    <property type="project" value="TreeGrafter"/>
</dbReference>
<evidence type="ECO:0000256" key="5">
    <source>
        <dbReference type="ARBA" id="ARBA00022692"/>
    </source>
</evidence>
<dbReference type="GO" id="GO:0005304">
    <property type="term" value="F:L-valine transmembrane transporter activity"/>
    <property type="evidence" value="ECO:0007669"/>
    <property type="project" value="TreeGrafter"/>
</dbReference>
<dbReference type="Proteomes" id="UP000186110">
    <property type="component" value="Chromosome"/>
</dbReference>
<evidence type="ECO:0000256" key="9">
    <source>
        <dbReference type="ARBA" id="ARBA00037998"/>
    </source>
</evidence>
<keyword evidence="6" id="KW-0029">Amino-acid transport</keyword>
<dbReference type="STRING" id="1484693.RS694_13225"/>
<feature type="transmembrane region" description="Helical" evidence="10">
    <location>
        <begin position="69"/>
        <end position="92"/>
    </location>
</feature>
<dbReference type="AlphaFoldDB" id="A0A1P8KBK0"/>
<feature type="transmembrane region" description="Helical" evidence="10">
    <location>
        <begin position="243"/>
        <end position="268"/>
    </location>
</feature>
<dbReference type="CDD" id="cd06582">
    <property type="entry name" value="TM_PBP1_LivH_like"/>
    <property type="match status" value="1"/>
</dbReference>
<feature type="transmembrane region" description="Helical" evidence="10">
    <location>
        <begin position="6"/>
        <end position="27"/>
    </location>
</feature>
<comment type="similarity">
    <text evidence="9">Belongs to the binding-protein-dependent transport system permease family. LivHM subfamily.</text>
</comment>
<keyword evidence="2" id="KW-0813">Transport</keyword>
<proteinExistence type="inferred from homology"/>
<organism evidence="11 12">
    <name type="scientific">Rhodoferax saidenbachensis</name>
    <dbReference type="NCBI Taxonomy" id="1484693"/>
    <lineage>
        <taxon>Bacteria</taxon>
        <taxon>Pseudomonadati</taxon>
        <taxon>Pseudomonadota</taxon>
        <taxon>Betaproteobacteria</taxon>
        <taxon>Burkholderiales</taxon>
        <taxon>Comamonadaceae</taxon>
        <taxon>Rhodoferax</taxon>
    </lineage>
</organism>
<reference evidence="11 12" key="1">
    <citation type="submission" date="2017-01" db="EMBL/GenBank/DDBJ databases">
        <authorList>
            <person name="Mah S.A."/>
            <person name="Swanson W.J."/>
            <person name="Moy G.W."/>
            <person name="Vacquier V.D."/>
        </authorList>
    </citation>
    <scope>NUCLEOTIDE SEQUENCE [LARGE SCALE GENOMIC DNA]</scope>
    <source>
        <strain evidence="11 12">DSM 22694</strain>
    </source>
</reference>
<dbReference type="InterPro" id="IPR001851">
    <property type="entry name" value="ABC_transp_permease"/>
</dbReference>
<gene>
    <name evidence="11" type="ORF">RS694_13225</name>
</gene>
<protein>
    <submittedName>
        <fullName evidence="11">Branched-chain amino acid ABC transporter permease</fullName>
    </submittedName>
</protein>